<dbReference type="Gene3D" id="3.10.490.10">
    <property type="entry name" value="Gamma-glutamyl cyclotransferase-like"/>
    <property type="match status" value="1"/>
</dbReference>
<name>A0A1I5XT38_9RHOB</name>
<gene>
    <name evidence="2" type="ORF">SAMN05421853_104100</name>
</gene>
<accession>A0A1I5XT38</accession>
<protein>
    <submittedName>
        <fullName evidence="2">Gamma-glutamyl cyclotransferase, AIG2-like</fullName>
    </submittedName>
</protein>
<dbReference type="RefSeq" id="WP_093010210.1">
    <property type="nucleotide sequence ID" value="NZ_FOXV01000004.1"/>
</dbReference>
<keyword evidence="2" id="KW-0808">Transferase</keyword>
<dbReference type="InterPro" id="IPR013024">
    <property type="entry name" value="GGCT-like"/>
</dbReference>
<dbReference type="GO" id="GO:0016740">
    <property type="term" value="F:transferase activity"/>
    <property type="evidence" value="ECO:0007669"/>
    <property type="project" value="UniProtKB-KW"/>
</dbReference>
<proteinExistence type="predicted"/>
<dbReference type="AlphaFoldDB" id="A0A1I5XT38"/>
<dbReference type="Proteomes" id="UP000243106">
    <property type="component" value="Unassembled WGS sequence"/>
</dbReference>
<reference evidence="3" key="1">
    <citation type="submission" date="2016-10" db="EMBL/GenBank/DDBJ databases">
        <authorList>
            <person name="Varghese N."/>
            <person name="Submissions S."/>
        </authorList>
    </citation>
    <scope>NUCLEOTIDE SEQUENCE [LARGE SCALE GENOMIC DNA]</scope>
    <source>
        <strain evidence="3">JCM 10271</strain>
    </source>
</reference>
<feature type="domain" description="Gamma-glutamylcyclotransferase AIG2-like" evidence="1">
    <location>
        <begin position="7"/>
        <end position="104"/>
    </location>
</feature>
<dbReference type="InterPro" id="IPR036568">
    <property type="entry name" value="GGCT-like_sf"/>
</dbReference>
<dbReference type="InterPro" id="IPR009288">
    <property type="entry name" value="AIG2-like_dom"/>
</dbReference>
<dbReference type="CDD" id="cd06661">
    <property type="entry name" value="GGCT_like"/>
    <property type="match status" value="1"/>
</dbReference>
<dbReference type="SUPFAM" id="SSF110857">
    <property type="entry name" value="Gamma-glutamyl cyclotransferase-like"/>
    <property type="match status" value="1"/>
</dbReference>
<sequence length="189" mass="20849">MTTPFFFGYGSLVNQRTHSNRPAHLARATGWRRAWVHVEAHPLAVLTAVPAPGHEIEGLIAAVPGADWQTLDTREKEYDRLDATTAVLHEAGELRSIAIYSVPEARRRPAHEGRPILLSYLDVVLQGYLDMFGEAGAVRFFETTDGWDSAPVLNDRPSPRYPRAQALTGEETAWIDAALAARGIDVRPA</sequence>
<evidence type="ECO:0000313" key="3">
    <source>
        <dbReference type="Proteomes" id="UP000243106"/>
    </source>
</evidence>
<dbReference type="EMBL" id="FOXV01000004">
    <property type="protein sequence ID" value="SFQ35112.1"/>
    <property type="molecule type" value="Genomic_DNA"/>
</dbReference>
<evidence type="ECO:0000313" key="2">
    <source>
        <dbReference type="EMBL" id="SFQ35112.1"/>
    </source>
</evidence>
<organism evidence="2 3">
    <name type="scientific">Roseivivax halotolerans</name>
    <dbReference type="NCBI Taxonomy" id="93684"/>
    <lineage>
        <taxon>Bacteria</taxon>
        <taxon>Pseudomonadati</taxon>
        <taxon>Pseudomonadota</taxon>
        <taxon>Alphaproteobacteria</taxon>
        <taxon>Rhodobacterales</taxon>
        <taxon>Roseobacteraceae</taxon>
        <taxon>Roseivivax</taxon>
    </lineage>
</organism>
<dbReference type="Pfam" id="PF06094">
    <property type="entry name" value="GGACT"/>
    <property type="match status" value="1"/>
</dbReference>
<dbReference type="STRING" id="93684.SAMN05421853_104100"/>
<evidence type="ECO:0000259" key="1">
    <source>
        <dbReference type="Pfam" id="PF06094"/>
    </source>
</evidence>
<keyword evidence="3" id="KW-1185">Reference proteome</keyword>